<proteinExistence type="predicted"/>
<accession>A0A2P2PVZ7</accession>
<evidence type="ECO:0000313" key="1">
    <source>
        <dbReference type="EMBL" id="MBX58900.1"/>
    </source>
</evidence>
<dbReference type="AlphaFoldDB" id="A0A2P2PVZ7"/>
<sequence>MHLLATRSSVGQVWIWITGLKASTSHLL</sequence>
<protein>
    <submittedName>
        <fullName evidence="1">Uncharacterized protein</fullName>
    </submittedName>
</protein>
<dbReference type="EMBL" id="GGEC01078416">
    <property type="protein sequence ID" value="MBX58900.1"/>
    <property type="molecule type" value="Transcribed_RNA"/>
</dbReference>
<organism evidence="1">
    <name type="scientific">Rhizophora mucronata</name>
    <name type="common">Asiatic mangrove</name>
    <dbReference type="NCBI Taxonomy" id="61149"/>
    <lineage>
        <taxon>Eukaryota</taxon>
        <taxon>Viridiplantae</taxon>
        <taxon>Streptophyta</taxon>
        <taxon>Embryophyta</taxon>
        <taxon>Tracheophyta</taxon>
        <taxon>Spermatophyta</taxon>
        <taxon>Magnoliopsida</taxon>
        <taxon>eudicotyledons</taxon>
        <taxon>Gunneridae</taxon>
        <taxon>Pentapetalae</taxon>
        <taxon>rosids</taxon>
        <taxon>fabids</taxon>
        <taxon>Malpighiales</taxon>
        <taxon>Rhizophoraceae</taxon>
        <taxon>Rhizophora</taxon>
    </lineage>
</organism>
<reference evidence="1" key="1">
    <citation type="submission" date="2018-02" db="EMBL/GenBank/DDBJ databases">
        <title>Rhizophora mucronata_Transcriptome.</title>
        <authorList>
            <person name="Meera S.P."/>
            <person name="Sreeshan A."/>
            <person name="Augustine A."/>
        </authorList>
    </citation>
    <scope>NUCLEOTIDE SEQUENCE</scope>
    <source>
        <tissue evidence="1">Leaf</tissue>
    </source>
</reference>
<name>A0A2P2PVZ7_RHIMU</name>